<comment type="pathway">
    <text evidence="2">Lipid metabolism; malonyl-CoA biosynthesis; malonyl-CoA from acetyl-CoA: step 1/1.</text>
</comment>
<dbReference type="GO" id="GO:0004075">
    <property type="term" value="F:biotin carboxylase activity"/>
    <property type="evidence" value="ECO:0007669"/>
    <property type="project" value="UniProtKB-EC"/>
</dbReference>
<dbReference type="InterPro" id="IPR011054">
    <property type="entry name" value="Rudment_hybrid_motif"/>
</dbReference>
<dbReference type="GO" id="GO:0003989">
    <property type="term" value="F:acetyl-CoA carboxylase activity"/>
    <property type="evidence" value="ECO:0007669"/>
    <property type="project" value="UniProtKB-EC"/>
</dbReference>
<dbReference type="PANTHER" id="PTHR45728:SF3">
    <property type="entry name" value="ACETYL-COA CARBOXYLASE"/>
    <property type="match status" value="1"/>
</dbReference>
<dbReference type="Gene3D" id="3.90.1770.10">
    <property type="entry name" value="PreATP-grasp domain"/>
    <property type="match status" value="1"/>
</dbReference>
<evidence type="ECO:0000256" key="5">
    <source>
        <dbReference type="ARBA" id="ARBA00022741"/>
    </source>
</evidence>
<evidence type="ECO:0000256" key="10">
    <source>
        <dbReference type="ARBA" id="ARBA00023267"/>
    </source>
</evidence>
<dbReference type="InterPro" id="IPR005481">
    <property type="entry name" value="BC-like_N"/>
</dbReference>
<evidence type="ECO:0008006" key="21">
    <source>
        <dbReference type="Google" id="ProtNLM"/>
    </source>
</evidence>
<keyword evidence="4" id="KW-0436">Ligase</keyword>
<dbReference type="FunFam" id="3.90.1770.10:FF:000001">
    <property type="entry name" value="acetyl-CoA carboxylase 1"/>
    <property type="match status" value="1"/>
</dbReference>
<feature type="region of interest" description="Disordered" evidence="15">
    <location>
        <begin position="1"/>
        <end position="50"/>
    </location>
</feature>
<feature type="domain" description="Lipoyl-binding" evidence="16">
    <location>
        <begin position="721"/>
        <end position="795"/>
    </location>
</feature>
<dbReference type="InterPro" id="IPR016185">
    <property type="entry name" value="PreATP-grasp_dom_sf"/>
</dbReference>
<dbReference type="FunFam" id="3.30.1490.20:FF:000003">
    <property type="entry name" value="acetyl-CoA carboxylase isoform X1"/>
    <property type="match status" value="1"/>
</dbReference>
<evidence type="ECO:0000256" key="11">
    <source>
        <dbReference type="ARBA" id="ARBA00023268"/>
    </source>
</evidence>
<dbReference type="PROSITE" id="PS00867">
    <property type="entry name" value="CPSASE_2"/>
    <property type="match status" value="1"/>
</dbReference>
<evidence type="ECO:0000256" key="6">
    <source>
        <dbReference type="ARBA" id="ARBA00022832"/>
    </source>
</evidence>
<dbReference type="InterPro" id="IPR016024">
    <property type="entry name" value="ARM-type_fold"/>
</dbReference>
<evidence type="ECO:0000256" key="13">
    <source>
        <dbReference type="ARBA" id="ARBA00048600"/>
    </source>
</evidence>
<evidence type="ECO:0000256" key="2">
    <source>
        <dbReference type="ARBA" id="ARBA00004956"/>
    </source>
</evidence>
<evidence type="ECO:0000259" key="16">
    <source>
        <dbReference type="PROSITE" id="PS50968"/>
    </source>
</evidence>
<dbReference type="EMBL" id="VXIV02002479">
    <property type="protein sequence ID" value="KAF6025259.1"/>
    <property type="molecule type" value="Genomic_DNA"/>
</dbReference>
<gene>
    <name evidence="19" type="ORF">EB796_016427</name>
</gene>
<dbReference type="Gene3D" id="2.40.50.100">
    <property type="match status" value="1"/>
</dbReference>
<dbReference type="InterPro" id="IPR011053">
    <property type="entry name" value="Single_hybrid_motif"/>
</dbReference>
<comment type="catalytic activity">
    <reaction evidence="13">
        <text>N(6)-biotinyl-L-lysyl-[protein] + hydrogencarbonate + ATP = N(6)-carboxybiotinyl-L-lysyl-[protein] + ADP + phosphate + H(+)</text>
        <dbReference type="Rhea" id="RHEA:13501"/>
        <dbReference type="Rhea" id="RHEA-COMP:10505"/>
        <dbReference type="Rhea" id="RHEA-COMP:10506"/>
        <dbReference type="ChEBI" id="CHEBI:15378"/>
        <dbReference type="ChEBI" id="CHEBI:17544"/>
        <dbReference type="ChEBI" id="CHEBI:30616"/>
        <dbReference type="ChEBI" id="CHEBI:43474"/>
        <dbReference type="ChEBI" id="CHEBI:83144"/>
        <dbReference type="ChEBI" id="CHEBI:83145"/>
        <dbReference type="ChEBI" id="CHEBI:456216"/>
        <dbReference type="EC" id="6.3.4.14"/>
    </reaction>
</comment>
<evidence type="ECO:0000259" key="18">
    <source>
        <dbReference type="PROSITE" id="PS50979"/>
    </source>
</evidence>
<evidence type="ECO:0000313" key="19">
    <source>
        <dbReference type="EMBL" id="KAF6025259.1"/>
    </source>
</evidence>
<dbReference type="InterPro" id="IPR011764">
    <property type="entry name" value="Biotin_carboxylation_dom"/>
</dbReference>
<keyword evidence="6" id="KW-0276">Fatty acid metabolism</keyword>
<dbReference type="FunFam" id="3.30.470.20:FF:000005">
    <property type="entry name" value="Acetyl-CoA carboxylase 1"/>
    <property type="match status" value="1"/>
</dbReference>
<dbReference type="GO" id="GO:0046872">
    <property type="term" value="F:metal ion binding"/>
    <property type="evidence" value="ECO:0007669"/>
    <property type="project" value="InterPro"/>
</dbReference>
<dbReference type="PANTHER" id="PTHR45728">
    <property type="entry name" value="ACETYL-COA CARBOXYLASE, ISOFORM A"/>
    <property type="match status" value="1"/>
</dbReference>
<dbReference type="SUPFAM" id="SSF51230">
    <property type="entry name" value="Single hybrid motif"/>
    <property type="match status" value="1"/>
</dbReference>
<dbReference type="GO" id="GO:0005739">
    <property type="term" value="C:mitochondrion"/>
    <property type="evidence" value="ECO:0007669"/>
    <property type="project" value="TreeGrafter"/>
</dbReference>
<dbReference type="InterPro" id="IPR011761">
    <property type="entry name" value="ATP-grasp"/>
</dbReference>
<dbReference type="SUPFAM" id="SSF52440">
    <property type="entry name" value="PreATP-grasp domain"/>
    <property type="match status" value="1"/>
</dbReference>
<dbReference type="InterPro" id="IPR049076">
    <property type="entry name" value="ACCA"/>
</dbReference>
<evidence type="ECO:0000313" key="20">
    <source>
        <dbReference type="Proteomes" id="UP000593567"/>
    </source>
</evidence>
<evidence type="ECO:0000256" key="12">
    <source>
        <dbReference type="ARBA" id="ARBA00048065"/>
    </source>
</evidence>
<dbReference type="Pfam" id="PF00289">
    <property type="entry name" value="Biotin_carb_N"/>
    <property type="match status" value="1"/>
</dbReference>
<dbReference type="OrthoDB" id="14612at2759"/>
<reference evidence="19" key="1">
    <citation type="submission" date="2020-06" db="EMBL/GenBank/DDBJ databases">
        <title>Draft genome of Bugula neritina, a colonial animal packing powerful symbionts and potential medicines.</title>
        <authorList>
            <person name="Rayko M."/>
        </authorList>
    </citation>
    <scope>NUCLEOTIDE SEQUENCE [LARGE SCALE GENOMIC DNA]</scope>
    <source>
        <strain evidence="19">Kwan_BN1</strain>
    </source>
</reference>
<dbReference type="InterPro" id="IPR013815">
    <property type="entry name" value="ATP_grasp_subdomain_1"/>
</dbReference>
<keyword evidence="3" id="KW-0444">Lipid biosynthesis</keyword>
<protein>
    <recommendedName>
        <fullName evidence="21">Acetyl-CoA carboxylase</fullName>
    </recommendedName>
</protein>
<dbReference type="CDD" id="cd06850">
    <property type="entry name" value="biotinyl_domain"/>
    <property type="match status" value="1"/>
</dbReference>
<keyword evidence="11" id="KW-0511">Multifunctional enzyme</keyword>
<keyword evidence="8" id="KW-0443">Lipid metabolism</keyword>
<dbReference type="GO" id="GO:0005524">
    <property type="term" value="F:ATP binding"/>
    <property type="evidence" value="ECO:0007669"/>
    <property type="project" value="UniProtKB-UniRule"/>
</dbReference>
<dbReference type="Gene3D" id="3.30.1490.20">
    <property type="entry name" value="ATP-grasp fold, A domain"/>
    <property type="match status" value="1"/>
</dbReference>
<dbReference type="InterPro" id="IPR005482">
    <property type="entry name" value="Biotin_COase_C"/>
</dbReference>
<dbReference type="Proteomes" id="UP000593567">
    <property type="component" value="Unassembled WGS sequence"/>
</dbReference>
<evidence type="ECO:0000256" key="8">
    <source>
        <dbReference type="ARBA" id="ARBA00023098"/>
    </source>
</evidence>
<comment type="cofactor">
    <cofactor evidence="1">
        <name>biotin</name>
        <dbReference type="ChEBI" id="CHEBI:57586"/>
    </cofactor>
</comment>
<dbReference type="SUPFAM" id="SSF48371">
    <property type="entry name" value="ARM repeat"/>
    <property type="match status" value="1"/>
</dbReference>
<evidence type="ECO:0000256" key="7">
    <source>
        <dbReference type="ARBA" id="ARBA00022840"/>
    </source>
</evidence>
<comment type="catalytic activity">
    <reaction evidence="12">
        <text>hydrogencarbonate + acetyl-CoA + ATP = malonyl-CoA + ADP + phosphate + H(+)</text>
        <dbReference type="Rhea" id="RHEA:11308"/>
        <dbReference type="ChEBI" id="CHEBI:15378"/>
        <dbReference type="ChEBI" id="CHEBI:17544"/>
        <dbReference type="ChEBI" id="CHEBI:30616"/>
        <dbReference type="ChEBI" id="CHEBI:43474"/>
        <dbReference type="ChEBI" id="CHEBI:57288"/>
        <dbReference type="ChEBI" id="CHEBI:57384"/>
        <dbReference type="ChEBI" id="CHEBI:456216"/>
        <dbReference type="EC" id="6.4.1.2"/>
    </reaction>
</comment>
<evidence type="ECO:0000256" key="1">
    <source>
        <dbReference type="ARBA" id="ARBA00001953"/>
    </source>
</evidence>
<keyword evidence="7 14" id="KW-0067">ATP-binding</keyword>
<dbReference type="PROSITE" id="PS50968">
    <property type="entry name" value="BIOTINYL_LIPOYL"/>
    <property type="match status" value="1"/>
</dbReference>
<keyword evidence="10" id="KW-0092">Biotin</keyword>
<organism evidence="19 20">
    <name type="scientific">Bugula neritina</name>
    <name type="common">Brown bryozoan</name>
    <name type="synonym">Sertularia neritina</name>
    <dbReference type="NCBI Taxonomy" id="10212"/>
    <lineage>
        <taxon>Eukaryota</taxon>
        <taxon>Metazoa</taxon>
        <taxon>Spiralia</taxon>
        <taxon>Lophotrochozoa</taxon>
        <taxon>Bryozoa</taxon>
        <taxon>Gymnolaemata</taxon>
        <taxon>Cheilostomatida</taxon>
        <taxon>Flustrina</taxon>
        <taxon>Buguloidea</taxon>
        <taxon>Bugulidae</taxon>
        <taxon>Bugula</taxon>
    </lineage>
</organism>
<dbReference type="Gene3D" id="3.40.50.20">
    <property type="match status" value="1"/>
</dbReference>
<dbReference type="InterPro" id="IPR013537">
    <property type="entry name" value="AcCoA_COase_cen"/>
</dbReference>
<comment type="caution">
    <text evidence="19">The sequence shown here is derived from an EMBL/GenBank/DDBJ whole genome shotgun (WGS) entry which is preliminary data.</text>
</comment>
<dbReference type="SUPFAM" id="SSF56059">
    <property type="entry name" value="Glutathione synthetase ATP-binding domain-like"/>
    <property type="match status" value="1"/>
</dbReference>
<dbReference type="InterPro" id="IPR000089">
    <property type="entry name" value="Biotin_lipoyl"/>
</dbReference>
<dbReference type="InterPro" id="IPR005479">
    <property type="entry name" value="CPAse_ATP-bd"/>
</dbReference>
<dbReference type="Pfam" id="PF21385">
    <property type="entry name" value="ACCA_BT"/>
    <property type="match status" value="1"/>
</dbReference>
<dbReference type="Pfam" id="PF00364">
    <property type="entry name" value="Biotin_lipoyl"/>
    <property type="match status" value="1"/>
</dbReference>
<dbReference type="PROSITE" id="PS50975">
    <property type="entry name" value="ATP_GRASP"/>
    <property type="match status" value="1"/>
</dbReference>
<feature type="compositionally biased region" description="Low complexity" evidence="15">
    <location>
        <begin position="13"/>
        <end position="32"/>
    </location>
</feature>
<accession>A0A7J7JG27</accession>
<dbReference type="PROSITE" id="PS00866">
    <property type="entry name" value="CPSASE_1"/>
    <property type="match status" value="1"/>
</dbReference>
<dbReference type="FunFam" id="2.40.50.100:FF:000005">
    <property type="entry name" value="Acetyl-CoA carboxylase 1"/>
    <property type="match status" value="1"/>
</dbReference>
<dbReference type="PROSITE" id="PS50979">
    <property type="entry name" value="BC"/>
    <property type="match status" value="1"/>
</dbReference>
<keyword evidence="20" id="KW-1185">Reference proteome</keyword>
<evidence type="ECO:0000256" key="3">
    <source>
        <dbReference type="ARBA" id="ARBA00022516"/>
    </source>
</evidence>
<evidence type="ECO:0000256" key="15">
    <source>
        <dbReference type="SAM" id="MobiDB-lite"/>
    </source>
</evidence>
<dbReference type="GO" id="GO:0006633">
    <property type="term" value="P:fatty acid biosynthetic process"/>
    <property type="evidence" value="ECO:0007669"/>
    <property type="project" value="UniProtKB-KW"/>
</dbReference>
<evidence type="ECO:0000256" key="14">
    <source>
        <dbReference type="PROSITE-ProRule" id="PRU00409"/>
    </source>
</evidence>
<keyword evidence="5 14" id="KW-0547">Nucleotide-binding</keyword>
<dbReference type="InterPro" id="IPR049074">
    <property type="entry name" value="ACCA_BT"/>
</dbReference>
<dbReference type="Pfam" id="PF02785">
    <property type="entry name" value="Biotin_carb_C"/>
    <property type="match status" value="1"/>
</dbReference>
<dbReference type="Gene3D" id="3.30.470.20">
    <property type="entry name" value="ATP-grasp fold, B domain"/>
    <property type="match status" value="1"/>
</dbReference>
<evidence type="ECO:0000256" key="4">
    <source>
        <dbReference type="ARBA" id="ARBA00022598"/>
    </source>
</evidence>
<name>A0A7J7JG27_BUGNE</name>
<sequence>MDDMEFTEPNQRLLSRLGSNTSTNSSSNSSDSLNDHIDSSPNQDHPNGILPFSRKLSRSLRRHFYSKDMGRQNSTYYNVATPEEFVKKFGGDQTINKVLIANNGIAAVKCMRSIRRWAYEVFKNEKMIRFVAMVTPEDLKANAEYIRMADQYVPVPGGANNNNYANVELILDIARRTQVQAVWAGWGHASENPKLPHLLRKHGLAFIGPPEHAMWSLGDKIASSIVAQTANVPTLPWSGSGLTVEWDETAGSEITVPDEVYKKGCVKNVEEAVKAAAKIGYPVMIKASEGGGGKGIRKVDNPEDFNSVFRQVQLEVPGSPIFIMKMAKKARHLEVQLLADKYGNAISLFGRDCSIQRRHQKIIEEAPADIADEVVFEEMEKCAVRLAKMVGYVSTGTVEYLYDPEKNEFFFLELNPRLQVEHPCTEMVADVNLPAAQLQIAMGIPLHRIKDIRLLYNADLSDSSPIDFDNVELKPQAKGHVIATRITSENPDEGFKPSSGQVQELNFRSNVNVWGYFSVAASGGLHEFADSQFGHCFSWGETREEARENLVVALKELSIRGDFLTTVEYLIKLLETSNFQANELDTGWLDTLIADKVQAEKPDLVLSVLSAALHIADKKLTTKLELYRRSLERGQLLPTGSLTNSCDVEFIHEGIKYELVVTRSNPDAYHVILNNSAVDVETHRLSDGGILLSYLGNSYTTYLKEEVGSFRVVVGNQTCVFEQESDPSVLRTPTAGKLVNYTVDDGSHVDAGSTYAEIEVMKMVMELKVTESGIIHYVKRAGAVLATGSLIAKLELDDINKVQKSKKSESVFPEFNSSSIAGDKLHQRFAKAKQILHDFLNGYALPSPHYEQRLDETMTMLTKCLKDPSLPLLDLQDAMAMVTGRLPAVVEANIRQLMSQYASNITSILSKFPAQQIASVIDSYAATLTRRADKDNFYLTSQGIVELINKYRNGVRGFTKAIVSELLSQYLDVEKKFQLGHFEKCVEKMCKDIGDVGDVVPMIFSHSQVQRKNQVLIMIINQFCTGETGKVDPDLQSLLDKIAALNQSENSKVCRYSLCAILYISQHVALRARQVLMCTQQPPYDRRYNQVESIFLSAIDTYGQEFCPENLENLITSETAMFDVLPEFFYHHNEIVRMAALEVYIRRGYIAYDLNCLQHVQLPDNLCLIEFQFLLPTSHPNRSRNSLCQRTIKSRNLSGQSLKMMRHRRSSMSRINSVSDHESLSTFTATELPPCQRMGVMASFRSFEEFTHHFDVLLRRFVFPTIDYHDKASISTSSKERTAATDDEPIHILMIAVKADKTANTDEELSKKFLEFCNAKSADMKAKGIRRITFAVLYSKLWPKYFTYRHRKAYAEDRIYRHLEPALAFQLEINRMRNFDLEAIPIDNHRMHIYLGKAKQVSRTQESTDYRFFVRAIIRHHDFVTKEASYEYIKNEAERTLLEAMDAMEVSFSHPLSSRTDCNHVFLNFTSTLTITDPMNPSQLMSTVREMVVRYGPRLWKSRILQAELKMTVRFQPNGEKIPIRMFLSNENGYSLDISMYKEDTDPVTSQVTFRAFGNKSGTS</sequence>
<feature type="domain" description="Biotin carboxylation" evidence="18">
    <location>
        <begin position="94"/>
        <end position="594"/>
    </location>
</feature>
<keyword evidence="9" id="KW-0275">Fatty acid biosynthesis</keyword>
<proteinExistence type="predicted"/>
<dbReference type="SUPFAM" id="SSF51246">
    <property type="entry name" value="Rudiment single hybrid motif"/>
    <property type="match status" value="1"/>
</dbReference>
<dbReference type="SMART" id="SM00878">
    <property type="entry name" value="Biotin_carb_C"/>
    <property type="match status" value="1"/>
</dbReference>
<evidence type="ECO:0000259" key="17">
    <source>
        <dbReference type="PROSITE" id="PS50975"/>
    </source>
</evidence>
<evidence type="ECO:0000256" key="9">
    <source>
        <dbReference type="ARBA" id="ARBA00023160"/>
    </source>
</evidence>
<dbReference type="Pfam" id="PF08326">
    <property type="entry name" value="ACC_central"/>
    <property type="match status" value="1"/>
</dbReference>
<dbReference type="Pfam" id="PF02786">
    <property type="entry name" value="CPSase_L_D2"/>
    <property type="match status" value="1"/>
</dbReference>
<feature type="domain" description="ATP-grasp" evidence="17">
    <location>
        <begin position="250"/>
        <end position="442"/>
    </location>
</feature>
<dbReference type="FunFam" id="3.40.50.20:FF:000005">
    <property type="entry name" value="acetyl-CoA carboxylase isoform X2"/>
    <property type="match status" value="1"/>
</dbReference>